<keyword evidence="3" id="KW-1185">Reference proteome</keyword>
<dbReference type="AlphaFoldDB" id="A0A0B7NCG3"/>
<dbReference type="SUPFAM" id="SSF47823">
    <property type="entry name" value="lambda integrase-like, N-terminal domain"/>
    <property type="match status" value="1"/>
</dbReference>
<dbReference type="Proteomes" id="UP000054107">
    <property type="component" value="Unassembled WGS sequence"/>
</dbReference>
<dbReference type="EMBL" id="LN732953">
    <property type="protein sequence ID" value="CEP16246.1"/>
    <property type="molecule type" value="Genomic_DNA"/>
</dbReference>
<dbReference type="Gene3D" id="1.10.150.130">
    <property type="match status" value="1"/>
</dbReference>
<sequence>MIRNSRSQNQEFLTLPIRLVGQPQEVSSDSNPTQLEHLGFVLDTRKMTAALPLKKLRGIRRSIKQVLDKPDRQRPRVVIHSLTMRIQAATFAVFPAQLYTRHLLYYKNQTVKTDIDWDTPRALDPASLQELLWWHHNLKKWDGRSILPTTPTQTIFVNASNTGTTHQRIEQQDRRNGIPQDLLHESVEDQSLRLPTHNQPLGTLLSRPIRRQDDQTATKVRILATGSGRYPYGCVYNPMDDVSSSLPQPSMESHYESAPQYITGTAPSGDIGGPVLAQCNVVPSLPTSSFDGSLAVAPAVSTNNIATNSPSITSPKLDALRMDIIRAKLERQNINAQAIEDLLAERLADNATNQQYRCNQLRFLAWATRNCVLFTRFTPSDVVNFLASMKQEHKMQASTLKTLRTAVAHLHDDTTGISENPLINSYLDTIAKQGPPVSIHRLTIDASPALAYARSIASRSSTNIKLLQQKLVFLLAMAALLRPSDLARIPFTSHPHAEDFELCPVQCFKALRDHPALQARSIHLKLFVKSNNINQPLSASTISTWLHREFISLCTDEPGVSIRSLASSRALDRGVSLDNIVALGNWASSDTFVRHY</sequence>
<accession>A0A0B7NCG3</accession>
<protein>
    <recommendedName>
        <fullName evidence="4">Core-binding (CB) domain-containing protein</fullName>
    </recommendedName>
</protein>
<proteinExistence type="predicted"/>
<reference evidence="2 3" key="1">
    <citation type="submission" date="2014-09" db="EMBL/GenBank/DDBJ databases">
        <authorList>
            <person name="Ellenberger Sabrina"/>
        </authorList>
    </citation>
    <scope>NUCLEOTIDE SEQUENCE [LARGE SCALE GENOMIC DNA]</scope>
    <source>
        <strain evidence="2 3">CBS 412.66</strain>
    </source>
</reference>
<dbReference type="STRING" id="35722.A0A0B7NCG3"/>
<keyword evidence="1" id="KW-0238">DNA-binding</keyword>
<gene>
    <name evidence="2" type="primary">PARPA_10498.1 scaffold 40716</name>
</gene>
<organism evidence="2 3">
    <name type="scientific">Parasitella parasitica</name>
    <dbReference type="NCBI Taxonomy" id="35722"/>
    <lineage>
        <taxon>Eukaryota</taxon>
        <taxon>Fungi</taxon>
        <taxon>Fungi incertae sedis</taxon>
        <taxon>Mucoromycota</taxon>
        <taxon>Mucoromycotina</taxon>
        <taxon>Mucoromycetes</taxon>
        <taxon>Mucorales</taxon>
        <taxon>Mucorineae</taxon>
        <taxon>Mucoraceae</taxon>
        <taxon>Parasitella</taxon>
    </lineage>
</organism>
<dbReference type="PANTHER" id="PTHR35617:SF3">
    <property type="entry name" value="CORE-BINDING (CB) DOMAIN-CONTAINING PROTEIN"/>
    <property type="match status" value="1"/>
</dbReference>
<dbReference type="InterPro" id="IPR010998">
    <property type="entry name" value="Integrase_recombinase_N"/>
</dbReference>
<name>A0A0B7NCG3_9FUNG</name>
<dbReference type="OrthoDB" id="2288922at2759"/>
<dbReference type="GO" id="GO:0003677">
    <property type="term" value="F:DNA binding"/>
    <property type="evidence" value="ECO:0007669"/>
    <property type="project" value="UniProtKB-KW"/>
</dbReference>
<evidence type="ECO:0000256" key="1">
    <source>
        <dbReference type="ARBA" id="ARBA00023125"/>
    </source>
</evidence>
<evidence type="ECO:0000313" key="3">
    <source>
        <dbReference type="Proteomes" id="UP000054107"/>
    </source>
</evidence>
<evidence type="ECO:0000313" key="2">
    <source>
        <dbReference type="EMBL" id="CEP16246.1"/>
    </source>
</evidence>
<evidence type="ECO:0008006" key="4">
    <source>
        <dbReference type="Google" id="ProtNLM"/>
    </source>
</evidence>
<dbReference type="PANTHER" id="PTHR35617">
    <property type="entry name" value="PHAGE_INTEGRASE DOMAIN-CONTAINING PROTEIN"/>
    <property type="match status" value="1"/>
</dbReference>